<keyword evidence="5" id="KW-1185">Reference proteome</keyword>
<protein>
    <recommendedName>
        <fullName evidence="3">Phage shock protein PspC N-terminal domain-containing protein</fullName>
    </recommendedName>
</protein>
<dbReference type="Pfam" id="PF04024">
    <property type="entry name" value="PspC"/>
    <property type="match status" value="1"/>
</dbReference>
<evidence type="ECO:0000313" key="5">
    <source>
        <dbReference type="Proteomes" id="UP000278422"/>
    </source>
</evidence>
<feature type="domain" description="Phage shock protein PspC N-terminal" evidence="3">
    <location>
        <begin position="75"/>
        <end position="125"/>
    </location>
</feature>
<comment type="caution">
    <text evidence="4">The sequence shown here is derived from an EMBL/GenBank/DDBJ whole genome shotgun (WGS) entry which is preliminary data.</text>
</comment>
<keyword evidence="2" id="KW-0472">Membrane</keyword>
<proteinExistence type="predicted"/>
<feature type="region of interest" description="Disordered" evidence="1">
    <location>
        <begin position="1"/>
        <end position="54"/>
    </location>
</feature>
<dbReference type="Proteomes" id="UP000278422">
    <property type="component" value="Unassembled WGS sequence"/>
</dbReference>
<evidence type="ECO:0000259" key="3">
    <source>
        <dbReference type="Pfam" id="PF04024"/>
    </source>
</evidence>
<keyword evidence="2" id="KW-0812">Transmembrane</keyword>
<reference evidence="4 5" key="1">
    <citation type="submission" date="2018-01" db="EMBL/GenBank/DDBJ databases">
        <title>Twenty Corynebacterium bovis Genomes.</title>
        <authorList>
            <person name="Gulvik C.A."/>
        </authorList>
    </citation>
    <scope>NUCLEOTIDE SEQUENCE [LARGE SCALE GENOMIC DNA]</scope>
    <source>
        <strain evidence="4 5">16-2004</strain>
    </source>
</reference>
<feature type="region of interest" description="Disordered" evidence="1">
    <location>
        <begin position="209"/>
        <end position="231"/>
    </location>
</feature>
<dbReference type="AlphaFoldDB" id="A0A3R8PGA1"/>
<dbReference type="RefSeq" id="WP_125174955.1">
    <property type="nucleotide sequence ID" value="NZ_JBHYBM010000260.1"/>
</dbReference>
<feature type="transmembrane region" description="Helical" evidence="2">
    <location>
        <begin position="151"/>
        <end position="169"/>
    </location>
</feature>
<feature type="transmembrane region" description="Helical" evidence="2">
    <location>
        <begin position="101"/>
        <end position="124"/>
    </location>
</feature>
<sequence>MNTQPQHPDAGDPRALTTATWTTGPGDGQHAGQHAGPNPGAWTTGPGPHPGPTSDITATLRAMWATRPSRVPRSRFSRSWLAGVCEGIALRYQISLALVRLLFVVGTLLSGAGVLVYLLAVLVLPCRPRDLSPVEALVNGRGDPAYSRDRSMVVFLGFAALVYVAVAGVQVLWSGLWALPDLAVAAVVTGGLWWILHAGCPVPPAGTSVDRGGAAAGEGSASTPEGTTHRM</sequence>
<organism evidence="4 5">
    <name type="scientific">Corynebacterium bovis</name>
    <dbReference type="NCBI Taxonomy" id="36808"/>
    <lineage>
        <taxon>Bacteria</taxon>
        <taxon>Bacillati</taxon>
        <taxon>Actinomycetota</taxon>
        <taxon>Actinomycetes</taxon>
        <taxon>Mycobacteriales</taxon>
        <taxon>Corynebacteriaceae</taxon>
        <taxon>Corynebacterium</taxon>
    </lineage>
</organism>
<evidence type="ECO:0000256" key="2">
    <source>
        <dbReference type="SAM" id="Phobius"/>
    </source>
</evidence>
<dbReference type="InterPro" id="IPR007168">
    <property type="entry name" value="Phageshock_PspC_N"/>
</dbReference>
<gene>
    <name evidence="4" type="ORF">CXF42_03715</name>
</gene>
<feature type="transmembrane region" description="Helical" evidence="2">
    <location>
        <begin position="176"/>
        <end position="196"/>
    </location>
</feature>
<name>A0A3R8PGA1_9CORY</name>
<dbReference type="EMBL" id="PQNQ01000007">
    <property type="protein sequence ID" value="RRQ04659.1"/>
    <property type="molecule type" value="Genomic_DNA"/>
</dbReference>
<accession>A0A3R8PGA1</accession>
<evidence type="ECO:0000313" key="4">
    <source>
        <dbReference type="EMBL" id="RRQ04659.1"/>
    </source>
</evidence>
<evidence type="ECO:0000256" key="1">
    <source>
        <dbReference type="SAM" id="MobiDB-lite"/>
    </source>
</evidence>
<keyword evidence="2" id="KW-1133">Transmembrane helix</keyword>